<dbReference type="EMBL" id="CAFBNE010000008">
    <property type="protein sequence ID" value="CAB4933804.1"/>
    <property type="molecule type" value="Genomic_DNA"/>
</dbReference>
<dbReference type="InterPro" id="IPR014710">
    <property type="entry name" value="RmlC-like_jellyroll"/>
</dbReference>
<gene>
    <name evidence="1" type="ORF">UFOPK3772_00434</name>
</gene>
<protein>
    <submittedName>
        <fullName evidence="1">Unannotated protein</fullName>
    </submittedName>
</protein>
<reference evidence="1" key="1">
    <citation type="submission" date="2020-05" db="EMBL/GenBank/DDBJ databases">
        <authorList>
            <person name="Chiriac C."/>
            <person name="Salcher M."/>
            <person name="Ghai R."/>
            <person name="Kavagutti S V."/>
        </authorList>
    </citation>
    <scope>NUCLEOTIDE SEQUENCE</scope>
</reference>
<proteinExistence type="predicted"/>
<organism evidence="1">
    <name type="scientific">freshwater metagenome</name>
    <dbReference type="NCBI Taxonomy" id="449393"/>
    <lineage>
        <taxon>unclassified sequences</taxon>
        <taxon>metagenomes</taxon>
        <taxon>ecological metagenomes</taxon>
    </lineage>
</organism>
<accession>A0A6J7IU16</accession>
<evidence type="ECO:0000313" key="1">
    <source>
        <dbReference type="EMBL" id="CAB4933804.1"/>
    </source>
</evidence>
<dbReference type="SUPFAM" id="SSF51182">
    <property type="entry name" value="RmlC-like cupins"/>
    <property type="match status" value="1"/>
</dbReference>
<sequence length="123" mass="14243">MTARVIAEETFNPDDYTEELKAAPDNLDVGTKLWFENPSIRVWEVRLKPGERGPFHAHTRRYFWTVVEGGIGRQRSQDGSMITREYSAGDTNYSEHSAQDPWLHDFENYGDSDMLFITVELLD</sequence>
<dbReference type="InterPro" id="IPR011051">
    <property type="entry name" value="RmlC_Cupin_sf"/>
</dbReference>
<dbReference type="AlphaFoldDB" id="A0A6J7IU16"/>
<name>A0A6J7IU16_9ZZZZ</name>
<dbReference type="Gene3D" id="2.60.120.10">
    <property type="entry name" value="Jelly Rolls"/>
    <property type="match status" value="1"/>
</dbReference>